<dbReference type="InterPro" id="IPR005794">
    <property type="entry name" value="Fmt"/>
</dbReference>
<comment type="similarity">
    <text evidence="2 8">Belongs to the Fmt family.</text>
</comment>
<keyword evidence="5 8" id="KW-0808">Transferase</keyword>
<dbReference type="InterPro" id="IPR037022">
    <property type="entry name" value="Formyl_trans_C_sf"/>
</dbReference>
<dbReference type="SUPFAM" id="SSF50486">
    <property type="entry name" value="FMT C-terminal domain-like"/>
    <property type="match status" value="1"/>
</dbReference>
<proteinExistence type="inferred from homology"/>
<evidence type="ECO:0000313" key="11">
    <source>
        <dbReference type="EMBL" id="SAL30334.1"/>
    </source>
</evidence>
<dbReference type="SUPFAM" id="SSF53328">
    <property type="entry name" value="Formyltransferase"/>
    <property type="match status" value="1"/>
</dbReference>
<dbReference type="STRING" id="326474.AWB65_01889"/>
<dbReference type="EC" id="2.1.2.9" evidence="3 8"/>
<dbReference type="NCBIfam" id="TIGR00460">
    <property type="entry name" value="fmt"/>
    <property type="match status" value="1"/>
</dbReference>
<evidence type="ECO:0000256" key="6">
    <source>
        <dbReference type="ARBA" id="ARBA00022917"/>
    </source>
</evidence>
<organism evidence="11 12">
    <name type="scientific">Caballeronia humi</name>
    <dbReference type="NCBI Taxonomy" id="326474"/>
    <lineage>
        <taxon>Bacteria</taxon>
        <taxon>Pseudomonadati</taxon>
        <taxon>Pseudomonadota</taxon>
        <taxon>Betaproteobacteria</taxon>
        <taxon>Burkholderiales</taxon>
        <taxon>Burkholderiaceae</taxon>
        <taxon>Caballeronia</taxon>
    </lineage>
</organism>
<dbReference type="PANTHER" id="PTHR11138">
    <property type="entry name" value="METHIONYL-TRNA FORMYLTRANSFERASE"/>
    <property type="match status" value="1"/>
</dbReference>
<evidence type="ECO:0000256" key="5">
    <source>
        <dbReference type="ARBA" id="ARBA00022679"/>
    </source>
</evidence>
<evidence type="ECO:0000259" key="9">
    <source>
        <dbReference type="Pfam" id="PF00551"/>
    </source>
</evidence>
<dbReference type="InterPro" id="IPR011034">
    <property type="entry name" value="Formyl_transferase-like_C_sf"/>
</dbReference>
<dbReference type="InterPro" id="IPR005793">
    <property type="entry name" value="Formyl_trans_C"/>
</dbReference>
<sequence>MTQSLRVVFAGTPEFAAAALAAIHAAGFSVPLVLTQPDRPAGRGMKLTASPVKRYALENGLKIAQPTSLRRNGKYPEEASAAIDLLRTTPHDVMVVAAYGLILPQEVLDVAPHGSINIHASLLPRWRGAAPIHRAIEAGDVETGITLMQMDAGLDTGAMIREARIPILPADTTATLHDRLAQLGADLIVQALRDLERDGKLPSTPQPENGTTYAEKIAKHEAALDWRRPADVLARQIRAFDPFPGAFGTLDGVAVKIWAAEVITGDVPTKEPGTLVDVSMDGVVVSCGEGALRLTQLQKPGGKRLSVREFLAGAQFAKGQRFALA</sequence>
<dbReference type="Proteomes" id="UP000054977">
    <property type="component" value="Unassembled WGS sequence"/>
</dbReference>
<evidence type="ECO:0000259" key="10">
    <source>
        <dbReference type="Pfam" id="PF02911"/>
    </source>
</evidence>
<feature type="domain" description="Formyl transferase N-terminal" evidence="9">
    <location>
        <begin position="6"/>
        <end position="192"/>
    </location>
</feature>
<feature type="binding site" evidence="8">
    <location>
        <begin position="121"/>
        <end position="124"/>
    </location>
    <ligand>
        <name>(6S)-5,6,7,8-tetrahydrofolate</name>
        <dbReference type="ChEBI" id="CHEBI:57453"/>
    </ligand>
</feature>
<comment type="function">
    <text evidence="1 8">Attaches a formyl group to the free amino group of methionyl-tRNA(fMet). The formyl group appears to play a dual role in the initiator identity of N-formylmethionyl-tRNA by promoting its recognition by IF2 and preventing the misappropriation of this tRNA by the elongation apparatus.</text>
</comment>
<keyword evidence="12" id="KW-1185">Reference proteome</keyword>
<dbReference type="InterPro" id="IPR041711">
    <property type="entry name" value="Met-tRNA-FMT_N"/>
</dbReference>
<dbReference type="AlphaFoldDB" id="A0A158GDY4"/>
<protein>
    <recommendedName>
        <fullName evidence="4 8">Methionyl-tRNA formyltransferase</fullName>
        <ecNumber evidence="3 8">2.1.2.9</ecNumber>
    </recommendedName>
</protein>
<evidence type="ECO:0000313" key="12">
    <source>
        <dbReference type="Proteomes" id="UP000054977"/>
    </source>
</evidence>
<dbReference type="Pfam" id="PF00551">
    <property type="entry name" value="Formyl_trans_N"/>
    <property type="match status" value="1"/>
</dbReference>
<comment type="caution">
    <text evidence="11">The sequence shown here is derived from an EMBL/GenBank/DDBJ whole genome shotgun (WGS) entry which is preliminary data.</text>
</comment>
<reference evidence="11" key="1">
    <citation type="submission" date="2016-01" db="EMBL/GenBank/DDBJ databases">
        <authorList>
            <person name="Peeters C."/>
        </authorList>
    </citation>
    <scope>NUCLEOTIDE SEQUENCE [LARGE SCALE GENOMIC DNA]</scope>
    <source>
        <strain evidence="11">LMG 22934</strain>
    </source>
</reference>
<dbReference type="PANTHER" id="PTHR11138:SF5">
    <property type="entry name" value="METHIONYL-TRNA FORMYLTRANSFERASE, MITOCHONDRIAL"/>
    <property type="match status" value="1"/>
</dbReference>
<dbReference type="Gene3D" id="3.40.50.170">
    <property type="entry name" value="Formyl transferase, N-terminal domain"/>
    <property type="match status" value="1"/>
</dbReference>
<dbReference type="GO" id="GO:0004479">
    <property type="term" value="F:methionyl-tRNA formyltransferase activity"/>
    <property type="evidence" value="ECO:0007669"/>
    <property type="project" value="UniProtKB-UniRule"/>
</dbReference>
<gene>
    <name evidence="8" type="primary">fmt</name>
    <name evidence="11" type="ORF">AWB65_01889</name>
</gene>
<dbReference type="PROSITE" id="PS00373">
    <property type="entry name" value="GART"/>
    <property type="match status" value="1"/>
</dbReference>
<evidence type="ECO:0000256" key="7">
    <source>
        <dbReference type="ARBA" id="ARBA00048558"/>
    </source>
</evidence>
<dbReference type="CDD" id="cd08646">
    <property type="entry name" value="FMT_core_Met-tRNA-FMT_N"/>
    <property type="match status" value="1"/>
</dbReference>
<evidence type="ECO:0000256" key="4">
    <source>
        <dbReference type="ARBA" id="ARBA00016014"/>
    </source>
</evidence>
<dbReference type="InterPro" id="IPR002376">
    <property type="entry name" value="Formyl_transf_N"/>
</dbReference>
<dbReference type="RefSeq" id="WP_087666903.1">
    <property type="nucleotide sequence ID" value="NZ_FCNW02000006.1"/>
</dbReference>
<dbReference type="InterPro" id="IPR036477">
    <property type="entry name" value="Formyl_transf_N_sf"/>
</dbReference>
<dbReference type="HAMAP" id="MF_00182">
    <property type="entry name" value="Formyl_trans"/>
    <property type="match status" value="1"/>
</dbReference>
<keyword evidence="6 8" id="KW-0648">Protein biosynthesis</keyword>
<dbReference type="GO" id="GO:0005829">
    <property type="term" value="C:cytosol"/>
    <property type="evidence" value="ECO:0007669"/>
    <property type="project" value="TreeGrafter"/>
</dbReference>
<dbReference type="Pfam" id="PF02911">
    <property type="entry name" value="Formyl_trans_C"/>
    <property type="match status" value="1"/>
</dbReference>
<dbReference type="OrthoDB" id="9802815at2"/>
<evidence type="ECO:0000256" key="2">
    <source>
        <dbReference type="ARBA" id="ARBA00010699"/>
    </source>
</evidence>
<dbReference type="Gene3D" id="3.10.25.10">
    <property type="entry name" value="Formyl transferase, C-terminal domain"/>
    <property type="match status" value="1"/>
</dbReference>
<feature type="domain" description="Formyl transferase C-terminal" evidence="10">
    <location>
        <begin position="216"/>
        <end position="314"/>
    </location>
</feature>
<dbReference type="EMBL" id="FCNW02000006">
    <property type="protein sequence ID" value="SAL30334.1"/>
    <property type="molecule type" value="Genomic_DNA"/>
</dbReference>
<comment type="catalytic activity">
    <reaction evidence="7 8">
        <text>L-methionyl-tRNA(fMet) + (6R)-10-formyltetrahydrofolate = N-formyl-L-methionyl-tRNA(fMet) + (6S)-5,6,7,8-tetrahydrofolate + H(+)</text>
        <dbReference type="Rhea" id="RHEA:24380"/>
        <dbReference type="Rhea" id="RHEA-COMP:9952"/>
        <dbReference type="Rhea" id="RHEA-COMP:9953"/>
        <dbReference type="ChEBI" id="CHEBI:15378"/>
        <dbReference type="ChEBI" id="CHEBI:57453"/>
        <dbReference type="ChEBI" id="CHEBI:78530"/>
        <dbReference type="ChEBI" id="CHEBI:78844"/>
        <dbReference type="ChEBI" id="CHEBI:195366"/>
        <dbReference type="EC" id="2.1.2.9"/>
    </reaction>
</comment>
<evidence type="ECO:0000256" key="1">
    <source>
        <dbReference type="ARBA" id="ARBA00002606"/>
    </source>
</evidence>
<dbReference type="FunFam" id="3.40.50.12230:FF:000001">
    <property type="entry name" value="Methionyl-tRNA formyltransferase"/>
    <property type="match status" value="1"/>
</dbReference>
<dbReference type="InterPro" id="IPR044135">
    <property type="entry name" value="Met-tRNA-FMT_C"/>
</dbReference>
<evidence type="ECO:0000256" key="8">
    <source>
        <dbReference type="HAMAP-Rule" id="MF_00182"/>
    </source>
</evidence>
<dbReference type="CDD" id="cd08704">
    <property type="entry name" value="Met_tRNA_FMT_C"/>
    <property type="match status" value="1"/>
</dbReference>
<evidence type="ECO:0000256" key="3">
    <source>
        <dbReference type="ARBA" id="ARBA00012261"/>
    </source>
</evidence>
<accession>A0A158GDY4</accession>
<name>A0A158GDY4_9BURK</name>
<dbReference type="InterPro" id="IPR001555">
    <property type="entry name" value="GART_AS"/>
</dbReference>